<evidence type="ECO:0000259" key="26">
    <source>
        <dbReference type="PROSITE" id="PS51462"/>
    </source>
</evidence>
<comment type="cofactor">
    <cofactor evidence="1">
        <name>Mg(2+)</name>
        <dbReference type="ChEBI" id="CHEBI:18420"/>
    </cofactor>
</comment>
<keyword evidence="8" id="KW-0460">Magnesium</keyword>
<evidence type="ECO:0000256" key="20">
    <source>
        <dbReference type="ARBA" id="ARBA00032071"/>
    </source>
</evidence>
<evidence type="ECO:0000256" key="19">
    <source>
        <dbReference type="ARBA" id="ARBA00031927"/>
    </source>
</evidence>
<evidence type="ECO:0000256" key="1">
    <source>
        <dbReference type="ARBA" id="ARBA00001946"/>
    </source>
</evidence>
<evidence type="ECO:0000256" key="25">
    <source>
        <dbReference type="RuleBase" id="RU003476"/>
    </source>
</evidence>
<keyword evidence="7 25" id="KW-0378">Hydrolase</keyword>
<accession>A0ABS5L5P4</accession>
<dbReference type="PRINTS" id="PR00502">
    <property type="entry name" value="NUDIXFAMILY"/>
</dbReference>
<keyword evidence="9" id="KW-0694">RNA-binding</keyword>
<reference evidence="27 28" key="1">
    <citation type="submission" date="2020-02" db="EMBL/GenBank/DDBJ databases">
        <title>Acidophilic actinobacteria isolated from forest soil.</title>
        <authorList>
            <person name="Golinska P."/>
        </authorList>
    </citation>
    <scope>NUCLEOTIDE SEQUENCE [LARGE SCALE GENOMIC DNA]</scope>
    <source>
        <strain evidence="27 28">NL8</strain>
    </source>
</reference>
<dbReference type="InterPro" id="IPR003563">
    <property type="entry name" value="8ODP"/>
</dbReference>
<evidence type="ECO:0000256" key="11">
    <source>
        <dbReference type="ARBA" id="ARBA00024459"/>
    </source>
</evidence>
<comment type="function">
    <text evidence="24">Oxidized purine nucleoside triphosphate hydrolase which is a prominent sanitizer of the oxidized nucleotide pool. Catalyzes the hydrolysis of 2-oxo-dATP (2-hydroxy-dATP) into 2-oxo-dAMP. Also has a significant hydrolase activity toward 2-oxo-ATP, 8-oxo-dGTP and 8-oxo-dATP. Through the hydrolysis of oxidized purine nucleoside triphosphates, prevents their incorporation into DNA and the subsequent transversions A:T to C:G and G:C to T:A. Also catalyzes the hydrolysis of methylated purine nucleoside triphosphate preventing their integration into DNA. Through this antimutagenic activity protects cells from oxidative stress.</text>
</comment>
<feature type="domain" description="Nudix hydrolase" evidence="26">
    <location>
        <begin position="1"/>
        <end position="135"/>
    </location>
</feature>
<comment type="catalytic activity">
    <reaction evidence="21">
        <text>N(6)-methyl-ATP + H2O = N(6)-methyl-AMP + diphosphate + H(+)</text>
        <dbReference type="Rhea" id="RHEA:67608"/>
        <dbReference type="ChEBI" id="CHEBI:15377"/>
        <dbReference type="ChEBI" id="CHEBI:15378"/>
        <dbReference type="ChEBI" id="CHEBI:33019"/>
        <dbReference type="ChEBI" id="CHEBI:144842"/>
        <dbReference type="ChEBI" id="CHEBI:172873"/>
    </reaction>
    <physiologicalReaction direction="left-to-right" evidence="21">
        <dbReference type="Rhea" id="RHEA:67609"/>
    </physiologicalReaction>
</comment>
<comment type="similarity">
    <text evidence="3 25">Belongs to the Nudix hydrolase family.</text>
</comment>
<dbReference type="Proteomes" id="UP000730482">
    <property type="component" value="Unassembled WGS sequence"/>
</dbReference>
<comment type="subcellular location">
    <subcellularLocation>
        <location evidence="2">Cytoplasm</location>
    </subcellularLocation>
</comment>
<protein>
    <recommendedName>
        <fullName evidence="15">Oxidized purine nucleoside triphosphate hydrolase</fullName>
        <ecNumber evidence="14">3.6.1.56</ecNumber>
    </recommendedName>
    <alternativeName>
        <fullName evidence="19">2-hydroxy-dATP diphosphatase</fullName>
    </alternativeName>
    <alternativeName>
        <fullName evidence="18">7,8-dihydro-8-oxoguanine triphosphatase</fullName>
    </alternativeName>
    <alternativeName>
        <fullName evidence="17">8-oxo-dGTPase</fullName>
    </alternativeName>
    <alternativeName>
        <fullName evidence="20">Methylated purine nucleoside triphosphate hydrolase</fullName>
    </alternativeName>
    <alternativeName>
        <fullName evidence="16">Nucleoside diphosphate-linked moiety X motif 1</fullName>
    </alternativeName>
</protein>
<evidence type="ECO:0000256" key="13">
    <source>
        <dbReference type="ARBA" id="ARBA00024596"/>
    </source>
</evidence>
<evidence type="ECO:0000256" key="7">
    <source>
        <dbReference type="ARBA" id="ARBA00022801"/>
    </source>
</evidence>
<evidence type="ECO:0000256" key="8">
    <source>
        <dbReference type="ARBA" id="ARBA00022842"/>
    </source>
</evidence>
<evidence type="ECO:0000256" key="17">
    <source>
        <dbReference type="ARBA" id="ARBA00030634"/>
    </source>
</evidence>
<keyword evidence="6" id="KW-0479">Metal-binding</keyword>
<evidence type="ECO:0000256" key="12">
    <source>
        <dbReference type="ARBA" id="ARBA00024486"/>
    </source>
</evidence>
<dbReference type="PROSITE" id="PS51462">
    <property type="entry name" value="NUDIX"/>
    <property type="match status" value="1"/>
</dbReference>
<evidence type="ECO:0000256" key="18">
    <source>
        <dbReference type="ARBA" id="ARBA00030682"/>
    </source>
</evidence>
<dbReference type="Pfam" id="PF00293">
    <property type="entry name" value="NUDIX"/>
    <property type="match status" value="1"/>
</dbReference>
<dbReference type="PANTHER" id="PTHR43758">
    <property type="entry name" value="7,8-DIHYDRO-8-OXOGUANINE TRIPHOSPHATASE"/>
    <property type="match status" value="1"/>
</dbReference>
<evidence type="ECO:0000256" key="2">
    <source>
        <dbReference type="ARBA" id="ARBA00004496"/>
    </source>
</evidence>
<dbReference type="InterPro" id="IPR015797">
    <property type="entry name" value="NUDIX_hydrolase-like_dom_sf"/>
</dbReference>
<evidence type="ECO:0000313" key="28">
    <source>
        <dbReference type="Proteomes" id="UP000730482"/>
    </source>
</evidence>
<evidence type="ECO:0000256" key="3">
    <source>
        <dbReference type="ARBA" id="ARBA00005582"/>
    </source>
</evidence>
<dbReference type="InterPro" id="IPR000086">
    <property type="entry name" value="NUDIX_hydrolase_dom"/>
</dbReference>
<evidence type="ECO:0000256" key="14">
    <source>
        <dbReference type="ARBA" id="ARBA00026103"/>
    </source>
</evidence>
<evidence type="ECO:0000256" key="16">
    <source>
        <dbReference type="ARBA" id="ARBA00029673"/>
    </source>
</evidence>
<dbReference type="SUPFAM" id="SSF55811">
    <property type="entry name" value="Nudix"/>
    <property type="match status" value="1"/>
</dbReference>
<dbReference type="InterPro" id="IPR020476">
    <property type="entry name" value="Nudix_hydrolase"/>
</dbReference>
<comment type="catalytic activity">
    <reaction evidence="13">
        <text>2-oxo-ATP + H2O = 2-oxo-AMP + diphosphate + H(+)</text>
        <dbReference type="Rhea" id="RHEA:67392"/>
        <dbReference type="ChEBI" id="CHEBI:15377"/>
        <dbReference type="ChEBI" id="CHEBI:15378"/>
        <dbReference type="ChEBI" id="CHEBI:33019"/>
        <dbReference type="ChEBI" id="CHEBI:71395"/>
        <dbReference type="ChEBI" id="CHEBI:172878"/>
    </reaction>
    <physiologicalReaction direction="left-to-right" evidence="13">
        <dbReference type="Rhea" id="RHEA:67393"/>
    </physiologicalReaction>
</comment>
<keyword evidence="5" id="KW-0963">Cytoplasm</keyword>
<dbReference type="EMBL" id="JAAFYZ010000274">
    <property type="protein sequence ID" value="MBS2553663.1"/>
    <property type="molecule type" value="Genomic_DNA"/>
</dbReference>
<dbReference type="PANTHER" id="PTHR43758:SF2">
    <property type="entry name" value="OXIDIZED PURINE NUCLEOSIDE TRIPHOSPHATE HYDROLASE"/>
    <property type="match status" value="1"/>
</dbReference>
<gene>
    <name evidence="27" type="ORF">KGQ19_43105</name>
</gene>
<dbReference type="Gene3D" id="3.90.79.10">
    <property type="entry name" value="Nucleoside Triphosphate Pyrophosphohydrolase"/>
    <property type="match status" value="1"/>
</dbReference>
<comment type="catalytic activity">
    <reaction evidence="22">
        <text>O(6)-methyl-dGTP + H2O = O(6)-methyl-dGMP + diphosphate + H(+)</text>
        <dbReference type="Rhea" id="RHEA:67600"/>
        <dbReference type="ChEBI" id="CHEBI:15377"/>
        <dbReference type="ChEBI" id="CHEBI:15378"/>
        <dbReference type="ChEBI" id="CHEBI:33019"/>
        <dbReference type="ChEBI" id="CHEBI:169974"/>
        <dbReference type="ChEBI" id="CHEBI:169975"/>
    </reaction>
    <physiologicalReaction direction="left-to-right" evidence="22">
        <dbReference type="Rhea" id="RHEA:67601"/>
    </physiologicalReaction>
</comment>
<evidence type="ECO:0000256" key="5">
    <source>
        <dbReference type="ARBA" id="ARBA00022490"/>
    </source>
</evidence>
<keyword evidence="28" id="KW-1185">Reference proteome</keyword>
<dbReference type="CDD" id="cd03427">
    <property type="entry name" value="NUDIX_MTH1_Nudt1"/>
    <property type="match status" value="1"/>
</dbReference>
<dbReference type="InterPro" id="IPR020084">
    <property type="entry name" value="NUDIX_hydrolase_CS"/>
</dbReference>
<comment type="catalytic activity">
    <reaction evidence="11">
        <text>2-oxo-dATP + H2O = 2-oxo-dAMP + diphosphate + H(+)</text>
        <dbReference type="Rhea" id="RHEA:31583"/>
        <dbReference type="ChEBI" id="CHEBI:15377"/>
        <dbReference type="ChEBI" id="CHEBI:15378"/>
        <dbReference type="ChEBI" id="CHEBI:33019"/>
        <dbReference type="ChEBI" id="CHEBI:63212"/>
        <dbReference type="ChEBI" id="CHEBI:77897"/>
        <dbReference type="EC" id="3.6.1.56"/>
    </reaction>
    <physiologicalReaction direction="left-to-right" evidence="11">
        <dbReference type="Rhea" id="RHEA:31584"/>
    </physiologicalReaction>
</comment>
<proteinExistence type="inferred from homology"/>
<evidence type="ECO:0000256" key="9">
    <source>
        <dbReference type="ARBA" id="ARBA00022884"/>
    </source>
</evidence>
<comment type="subunit">
    <text evidence="4">Monomer.</text>
</comment>
<comment type="catalytic activity">
    <reaction evidence="12">
        <text>8-oxo-dGTP + H2O = 8-oxo-dGMP + diphosphate + H(+)</text>
        <dbReference type="Rhea" id="RHEA:31575"/>
        <dbReference type="ChEBI" id="CHEBI:15377"/>
        <dbReference type="ChEBI" id="CHEBI:15378"/>
        <dbReference type="ChEBI" id="CHEBI:33019"/>
        <dbReference type="ChEBI" id="CHEBI:63224"/>
        <dbReference type="ChEBI" id="CHEBI:77896"/>
    </reaction>
    <physiologicalReaction direction="left-to-right" evidence="12">
        <dbReference type="Rhea" id="RHEA:31576"/>
    </physiologicalReaction>
</comment>
<evidence type="ECO:0000256" key="15">
    <source>
        <dbReference type="ARBA" id="ARBA00026218"/>
    </source>
</evidence>
<comment type="catalytic activity">
    <reaction evidence="23">
        <text>N(6)-methyl-dATP + H2O = N(6)-methyl-dAMP + diphosphate + H(+)</text>
        <dbReference type="Rhea" id="RHEA:67604"/>
        <dbReference type="ChEBI" id="CHEBI:15377"/>
        <dbReference type="ChEBI" id="CHEBI:15378"/>
        <dbReference type="ChEBI" id="CHEBI:33019"/>
        <dbReference type="ChEBI" id="CHEBI:169976"/>
        <dbReference type="ChEBI" id="CHEBI:172872"/>
    </reaction>
    <physiologicalReaction direction="left-to-right" evidence="23">
        <dbReference type="Rhea" id="RHEA:67605"/>
    </physiologicalReaction>
</comment>
<evidence type="ECO:0000256" key="23">
    <source>
        <dbReference type="ARBA" id="ARBA00049032"/>
    </source>
</evidence>
<dbReference type="EC" id="3.6.1.56" evidence="14"/>
<evidence type="ECO:0000313" key="27">
    <source>
        <dbReference type="EMBL" id="MBS2553663.1"/>
    </source>
</evidence>
<dbReference type="PROSITE" id="PS00893">
    <property type="entry name" value="NUDIX_BOX"/>
    <property type="match status" value="1"/>
</dbReference>
<evidence type="ECO:0000256" key="4">
    <source>
        <dbReference type="ARBA" id="ARBA00011245"/>
    </source>
</evidence>
<evidence type="ECO:0000256" key="22">
    <source>
        <dbReference type="ARBA" id="ARBA00048894"/>
    </source>
</evidence>
<evidence type="ECO:0000256" key="6">
    <source>
        <dbReference type="ARBA" id="ARBA00022723"/>
    </source>
</evidence>
<comment type="catalytic activity">
    <reaction evidence="10">
        <text>8-oxo-dATP + H2O = 8-oxo-dAMP + diphosphate + H(+)</text>
        <dbReference type="Rhea" id="RHEA:65396"/>
        <dbReference type="ChEBI" id="CHEBI:15377"/>
        <dbReference type="ChEBI" id="CHEBI:15378"/>
        <dbReference type="ChEBI" id="CHEBI:33019"/>
        <dbReference type="ChEBI" id="CHEBI:71361"/>
        <dbReference type="ChEBI" id="CHEBI:172871"/>
    </reaction>
    <physiologicalReaction direction="left-to-right" evidence="10">
        <dbReference type="Rhea" id="RHEA:65397"/>
    </physiologicalReaction>
</comment>
<sequence>MLIVTSALLRRTGSDGRPEVLVGLKKTGFGAGLVNCPGGKLEPGETPAEAVAREVAEETGMTVAVGDLKPAAEVVFRFPDVPEWDDIRLHCFTATEFAGEPQESAEIATGWSAEAELPYDRMWDDSRLWVPPVLAGEYVVMDVIYAGRSKVASHTRLPSAAGLG</sequence>
<dbReference type="RefSeq" id="WP_212020441.1">
    <property type="nucleotide sequence ID" value="NZ_JAAFYZ010000274.1"/>
</dbReference>
<name>A0ABS5L5P4_9ACTN</name>
<organism evidence="27 28">
    <name type="scientific">Catenulispora pinistramenti</name>
    <dbReference type="NCBI Taxonomy" id="2705254"/>
    <lineage>
        <taxon>Bacteria</taxon>
        <taxon>Bacillati</taxon>
        <taxon>Actinomycetota</taxon>
        <taxon>Actinomycetes</taxon>
        <taxon>Catenulisporales</taxon>
        <taxon>Catenulisporaceae</taxon>
        <taxon>Catenulispora</taxon>
    </lineage>
</organism>
<comment type="caution">
    <text evidence="27">The sequence shown here is derived from an EMBL/GenBank/DDBJ whole genome shotgun (WGS) entry which is preliminary data.</text>
</comment>
<evidence type="ECO:0000256" key="24">
    <source>
        <dbReference type="ARBA" id="ARBA00053094"/>
    </source>
</evidence>
<evidence type="ECO:0000256" key="21">
    <source>
        <dbReference type="ARBA" id="ARBA00048002"/>
    </source>
</evidence>
<dbReference type="PRINTS" id="PR01403">
    <property type="entry name" value="8OXTPHPHTASE"/>
</dbReference>
<evidence type="ECO:0000256" key="10">
    <source>
        <dbReference type="ARBA" id="ARBA00024448"/>
    </source>
</evidence>